<evidence type="ECO:0000256" key="4">
    <source>
        <dbReference type="ARBA" id="ARBA00022725"/>
    </source>
</evidence>
<keyword evidence="9 10" id="KW-0807">Transducer</keyword>
<keyword evidence="3 10" id="KW-0812">Transmembrane</keyword>
<dbReference type="PROSITE" id="PS50262">
    <property type="entry name" value="G_PROTEIN_RECEP_F1_2"/>
    <property type="match status" value="1"/>
</dbReference>
<evidence type="ECO:0000256" key="11">
    <source>
        <dbReference type="RuleBase" id="RU363047"/>
    </source>
</evidence>
<dbReference type="PROSITE" id="PS00237">
    <property type="entry name" value="G_PROTEIN_RECEP_F1_1"/>
    <property type="match status" value="1"/>
</dbReference>
<keyword evidence="6 10" id="KW-0297">G-protein coupled receptor</keyword>
<keyword evidence="4 11" id="KW-0552">Olfaction</keyword>
<evidence type="ECO:0000313" key="14">
    <source>
        <dbReference type="Proteomes" id="UP000031443"/>
    </source>
</evidence>
<dbReference type="GO" id="GO:0004984">
    <property type="term" value="F:olfactory receptor activity"/>
    <property type="evidence" value="ECO:0007669"/>
    <property type="project" value="InterPro"/>
</dbReference>
<sequence>MTDFNSTNFQPATFQLSWFPGLGAANHWISIPFCVFYVTAMVGNCTVLCIIWKDRRLHQPMYLFLCMLSINDLGVSLSTLPTVLSTFCFDVTDVAFDACLAQMFFIHSFSNMGSGILLAMSFDRFVAICDPLRYAAILTNPRIVRIGLAIVIRSFGVVLPLPILIKRLPFCHAQALSHAYCLHSDVMRLACADITVNNIYGLCAVLIVFGIDLLLIVISYILIMMTIFSLASGGRRLKALNTCVSHVCAVLIFYIPMITVSIIHRYGENSPPLVHVLLSSVYLFVPPVINPIVYSIKTKEIRKSILKMFSR</sequence>
<feature type="transmembrane region" description="Helical" evidence="11">
    <location>
        <begin position="143"/>
        <end position="165"/>
    </location>
</feature>
<keyword evidence="14" id="KW-1185">Reference proteome</keyword>
<dbReference type="eggNOG" id="ENOG502QVH7">
    <property type="taxonomic scope" value="Eukaryota"/>
</dbReference>
<dbReference type="SMART" id="SM01381">
    <property type="entry name" value="7TM_GPCR_Srsx"/>
    <property type="match status" value="1"/>
</dbReference>
<comment type="similarity">
    <text evidence="10">Belongs to the G-protein coupled receptor 1 family.</text>
</comment>
<proteinExistence type="inferred from homology"/>
<dbReference type="FunFam" id="1.20.1070.10:FF:000002">
    <property type="entry name" value="Olfactory receptor"/>
    <property type="match status" value="1"/>
</dbReference>
<dbReference type="GO" id="GO:0004930">
    <property type="term" value="F:G protein-coupled receptor activity"/>
    <property type="evidence" value="ECO:0007669"/>
    <property type="project" value="UniProtKB-KW"/>
</dbReference>
<evidence type="ECO:0000256" key="3">
    <source>
        <dbReference type="ARBA" id="ARBA00022692"/>
    </source>
</evidence>
<evidence type="ECO:0000259" key="12">
    <source>
        <dbReference type="PROSITE" id="PS50262"/>
    </source>
</evidence>
<dbReference type="EMBL" id="KB598323">
    <property type="protein sequence ID" value="EMP24781.1"/>
    <property type="molecule type" value="Genomic_DNA"/>
</dbReference>
<dbReference type="PANTHER" id="PTHR26450">
    <property type="entry name" value="OLFACTORY RECEPTOR 56B1-RELATED"/>
    <property type="match status" value="1"/>
</dbReference>
<feature type="transmembrane region" description="Helical" evidence="11">
    <location>
        <begin position="243"/>
        <end position="267"/>
    </location>
</feature>
<keyword evidence="11" id="KW-1003">Cell membrane</keyword>
<evidence type="ECO:0000313" key="13">
    <source>
        <dbReference type="EMBL" id="EMP24781.1"/>
    </source>
</evidence>
<name>M7AIE0_CHEMY</name>
<dbReference type="PRINTS" id="PR00237">
    <property type="entry name" value="GPCRRHODOPSN"/>
</dbReference>
<dbReference type="InterPro" id="IPR000725">
    <property type="entry name" value="Olfact_rcpt"/>
</dbReference>
<dbReference type="PRINTS" id="PR00245">
    <property type="entry name" value="OLFACTORYR"/>
</dbReference>
<feature type="transmembrane region" description="Helical" evidence="11">
    <location>
        <begin position="104"/>
        <end position="122"/>
    </location>
</feature>
<organism evidence="13 14">
    <name type="scientific">Chelonia mydas</name>
    <name type="common">Green sea-turtle</name>
    <name type="synonym">Chelonia agassizi</name>
    <dbReference type="NCBI Taxonomy" id="8469"/>
    <lineage>
        <taxon>Eukaryota</taxon>
        <taxon>Metazoa</taxon>
        <taxon>Chordata</taxon>
        <taxon>Craniata</taxon>
        <taxon>Vertebrata</taxon>
        <taxon>Euteleostomi</taxon>
        <taxon>Archelosauria</taxon>
        <taxon>Testudinata</taxon>
        <taxon>Testudines</taxon>
        <taxon>Cryptodira</taxon>
        <taxon>Durocryptodira</taxon>
        <taxon>Americhelydia</taxon>
        <taxon>Chelonioidea</taxon>
        <taxon>Cheloniidae</taxon>
        <taxon>Chelonia</taxon>
    </lineage>
</organism>
<feature type="transmembrane region" description="Helical" evidence="11">
    <location>
        <begin position="199"/>
        <end position="231"/>
    </location>
</feature>
<keyword evidence="2 11" id="KW-0716">Sensory transduction</keyword>
<reference evidence="14" key="1">
    <citation type="journal article" date="2013" name="Nat. Genet.">
        <title>The draft genomes of soft-shell turtle and green sea turtle yield insights into the development and evolution of the turtle-specific body plan.</title>
        <authorList>
            <person name="Wang Z."/>
            <person name="Pascual-Anaya J."/>
            <person name="Zadissa A."/>
            <person name="Li W."/>
            <person name="Niimura Y."/>
            <person name="Huang Z."/>
            <person name="Li C."/>
            <person name="White S."/>
            <person name="Xiong Z."/>
            <person name="Fang D."/>
            <person name="Wang B."/>
            <person name="Ming Y."/>
            <person name="Chen Y."/>
            <person name="Zheng Y."/>
            <person name="Kuraku S."/>
            <person name="Pignatelli M."/>
            <person name="Herrero J."/>
            <person name="Beal K."/>
            <person name="Nozawa M."/>
            <person name="Li Q."/>
            <person name="Wang J."/>
            <person name="Zhang H."/>
            <person name="Yu L."/>
            <person name="Shigenobu S."/>
            <person name="Wang J."/>
            <person name="Liu J."/>
            <person name="Flicek P."/>
            <person name="Searle S."/>
            <person name="Wang J."/>
            <person name="Kuratani S."/>
            <person name="Yin Y."/>
            <person name="Aken B."/>
            <person name="Zhang G."/>
            <person name="Irie N."/>
        </authorList>
    </citation>
    <scope>NUCLEOTIDE SEQUENCE [LARGE SCALE GENOMIC DNA]</scope>
</reference>
<evidence type="ECO:0000256" key="1">
    <source>
        <dbReference type="ARBA" id="ARBA00004141"/>
    </source>
</evidence>
<feature type="transmembrane region" description="Helical" evidence="11">
    <location>
        <begin position="62"/>
        <end position="84"/>
    </location>
</feature>
<dbReference type="PANTHER" id="PTHR26450:SF104">
    <property type="entry name" value="OLFACTORY RECEPTOR"/>
    <property type="match status" value="1"/>
</dbReference>
<dbReference type="GO" id="GO:0071396">
    <property type="term" value="P:cellular response to lipid"/>
    <property type="evidence" value="ECO:0007669"/>
    <property type="project" value="UniProtKB-ARBA"/>
</dbReference>
<comment type="subcellular location">
    <subcellularLocation>
        <location evidence="11">Cell membrane</location>
        <topology evidence="11">Multi-pass membrane protein</topology>
    </subcellularLocation>
    <subcellularLocation>
        <location evidence="1">Membrane</location>
        <topology evidence="1">Multi-pass membrane protein</topology>
    </subcellularLocation>
</comment>
<keyword evidence="8 10" id="KW-0675">Receptor</keyword>
<dbReference type="SUPFAM" id="SSF81321">
    <property type="entry name" value="Family A G protein-coupled receptor-like"/>
    <property type="match status" value="1"/>
</dbReference>
<dbReference type="Proteomes" id="UP000031443">
    <property type="component" value="Unassembled WGS sequence"/>
</dbReference>
<dbReference type="InterPro" id="IPR017452">
    <property type="entry name" value="GPCR_Rhodpsn_7TM"/>
</dbReference>
<dbReference type="GO" id="GO:0005886">
    <property type="term" value="C:plasma membrane"/>
    <property type="evidence" value="ECO:0007669"/>
    <property type="project" value="UniProtKB-SubCell"/>
</dbReference>
<keyword evidence="5 11" id="KW-1133">Transmembrane helix</keyword>
<protein>
    <recommendedName>
        <fullName evidence="11">Olfactory receptor</fullName>
    </recommendedName>
</protein>
<dbReference type="InterPro" id="IPR000276">
    <property type="entry name" value="GPCR_Rhodpsn"/>
</dbReference>
<gene>
    <name evidence="13" type="ORF">UY3_18157</name>
</gene>
<feature type="transmembrane region" description="Helical" evidence="11">
    <location>
        <begin position="273"/>
        <end position="294"/>
    </location>
</feature>
<feature type="transmembrane region" description="Helical" evidence="11">
    <location>
        <begin position="28"/>
        <end position="50"/>
    </location>
</feature>
<dbReference type="Gene3D" id="1.20.1070.10">
    <property type="entry name" value="Rhodopsin 7-helix transmembrane proteins"/>
    <property type="match status" value="1"/>
</dbReference>
<evidence type="ECO:0000256" key="2">
    <source>
        <dbReference type="ARBA" id="ARBA00022606"/>
    </source>
</evidence>
<accession>M7AIE0</accession>
<feature type="domain" description="G-protein coupled receptors family 1 profile" evidence="12">
    <location>
        <begin position="43"/>
        <end position="294"/>
    </location>
</feature>
<evidence type="ECO:0000256" key="5">
    <source>
        <dbReference type="ARBA" id="ARBA00022989"/>
    </source>
</evidence>
<dbReference type="Pfam" id="PF13853">
    <property type="entry name" value="7tm_4"/>
    <property type="match status" value="1"/>
</dbReference>
<evidence type="ECO:0000256" key="10">
    <source>
        <dbReference type="RuleBase" id="RU000688"/>
    </source>
</evidence>
<dbReference type="InterPro" id="IPR050402">
    <property type="entry name" value="OR51/52/56-like"/>
</dbReference>
<keyword evidence="7 11" id="KW-0472">Membrane</keyword>
<evidence type="ECO:0000256" key="7">
    <source>
        <dbReference type="ARBA" id="ARBA00023136"/>
    </source>
</evidence>
<evidence type="ECO:0000256" key="9">
    <source>
        <dbReference type="ARBA" id="ARBA00023224"/>
    </source>
</evidence>
<evidence type="ECO:0000256" key="6">
    <source>
        <dbReference type="ARBA" id="ARBA00023040"/>
    </source>
</evidence>
<dbReference type="AlphaFoldDB" id="M7AIE0"/>
<dbReference type="CDD" id="cd15222">
    <property type="entry name" value="7tmA_OR51-like"/>
    <property type="match status" value="1"/>
</dbReference>
<evidence type="ECO:0000256" key="8">
    <source>
        <dbReference type="ARBA" id="ARBA00023170"/>
    </source>
</evidence>